<accession>A0A3D9ANN3</accession>
<evidence type="ECO:0000313" key="2">
    <source>
        <dbReference type="Proteomes" id="UP000256924"/>
    </source>
</evidence>
<proteinExistence type="predicted"/>
<dbReference type="EMBL" id="QNVU01000045">
    <property type="protein sequence ID" value="REC42941.1"/>
    <property type="molecule type" value="Genomic_DNA"/>
</dbReference>
<dbReference type="AlphaFoldDB" id="A0A3D9ANN3"/>
<name>A0A3D9ANN3_9FLAO</name>
<organism evidence="1 2">
    <name type="scientific">Candidatus Chryseobacterium massiliense</name>
    <dbReference type="NCBI Taxonomy" id="204089"/>
    <lineage>
        <taxon>Bacteria</taxon>
        <taxon>Pseudomonadati</taxon>
        <taxon>Bacteroidota</taxon>
        <taxon>Flavobacteriia</taxon>
        <taxon>Flavobacteriales</taxon>
        <taxon>Weeksellaceae</taxon>
        <taxon>Chryseobacterium group</taxon>
        <taxon>Chryseobacterium</taxon>
    </lineage>
</organism>
<comment type="caution">
    <text evidence="1">The sequence shown here is derived from an EMBL/GenBank/DDBJ whole genome shotgun (WGS) entry which is preliminary data.</text>
</comment>
<sequence>MPILRRSEQNQQSLQDFYREFLPKPGDTFGNAGIPMLRILDFMNDTFRDTFIYGLTSHVHLLLFNNDKDDKHYVEIIGFQSGSYEVFAVQYFFRSIRVRGKMLL</sequence>
<evidence type="ECO:0000313" key="1">
    <source>
        <dbReference type="EMBL" id="REC42941.1"/>
    </source>
</evidence>
<keyword evidence="2" id="KW-1185">Reference proteome</keyword>
<reference evidence="1 2" key="1">
    <citation type="journal article" date="2004" name="Emerg. Infect. Dis.">
        <title>Amoebae-resisting bacteria isolated from human nasal swabs by amoebal coculture.</title>
        <authorList>
            <person name="Greub G."/>
            <person name="La Scola B."/>
            <person name="Raoult D."/>
        </authorList>
    </citation>
    <scope>NUCLEOTIDE SEQUENCE [LARGE SCALE GENOMIC DNA]</scope>
    <source>
        <strain evidence="1 2">CCUG 51329</strain>
    </source>
</reference>
<dbReference type="Proteomes" id="UP000256924">
    <property type="component" value="Unassembled WGS sequence"/>
</dbReference>
<protein>
    <submittedName>
        <fullName evidence="1">Uncharacterized protein</fullName>
    </submittedName>
</protein>
<dbReference type="RefSeq" id="WP_116099655.1">
    <property type="nucleotide sequence ID" value="NZ_QNVU01000045.1"/>
</dbReference>
<gene>
    <name evidence="1" type="ORF">DRF68_17270</name>
</gene>